<dbReference type="Proteomes" id="UP000667802">
    <property type="component" value="Unassembled WGS sequence"/>
</dbReference>
<dbReference type="InterPro" id="IPR002495">
    <property type="entry name" value="Glyco_trans_8"/>
</dbReference>
<comment type="caution">
    <text evidence="1">The sequence shown here is derived from an EMBL/GenBank/DDBJ whole genome shotgun (WGS) entry which is preliminary data.</text>
</comment>
<keyword evidence="1" id="KW-0808">Transferase</keyword>
<organism evidence="1 2">
    <name type="scientific">Aetokthonos hydrillicola Thurmond2011</name>
    <dbReference type="NCBI Taxonomy" id="2712845"/>
    <lineage>
        <taxon>Bacteria</taxon>
        <taxon>Bacillati</taxon>
        <taxon>Cyanobacteriota</taxon>
        <taxon>Cyanophyceae</taxon>
        <taxon>Nostocales</taxon>
        <taxon>Hapalosiphonaceae</taxon>
        <taxon>Aetokthonos</taxon>
    </lineage>
</organism>
<dbReference type="Pfam" id="PF01501">
    <property type="entry name" value="Glyco_transf_8"/>
    <property type="match status" value="1"/>
</dbReference>
<dbReference type="RefSeq" id="WP_208339769.1">
    <property type="nucleotide sequence ID" value="NZ_CAWQFN010000563.1"/>
</dbReference>
<sequence length="282" mass="33446">MKQQERIKVFIGSGEASRLERKVLIHSLYKHTRRDLDIYVFNGTHNSIELNDEKPVLAPLSLRVKYRNITEFSFYRFIIPEVCNFQGKAIYVDSDMICLSDIGELFDTPVDDFDFLAKEDSYGKPEDKLWGLSVMLINCERCRFNVEKIVDDIEQGLYSYSDFSLMNPLFLSYHNYNIGEIDPQWNVFDYWDSHTKLIHYTNLYTQPWKAANHPYGDLWFEYFNETVASKRITQEDIDLSFFRSYVRRDLLEGNSPKNKRNNLVKKLVYSLKEPLKQAFDRN</sequence>
<proteinExistence type="predicted"/>
<dbReference type="InterPro" id="IPR029044">
    <property type="entry name" value="Nucleotide-diphossugar_trans"/>
</dbReference>
<dbReference type="SUPFAM" id="SSF53448">
    <property type="entry name" value="Nucleotide-diphospho-sugar transferases"/>
    <property type="match status" value="1"/>
</dbReference>
<keyword evidence="2" id="KW-1185">Reference proteome</keyword>
<dbReference type="EMBL" id="JAALHA020000003">
    <property type="protein sequence ID" value="MDR9894704.1"/>
    <property type="molecule type" value="Genomic_DNA"/>
</dbReference>
<protein>
    <submittedName>
        <fullName evidence="1">Glycosyl transferase</fullName>
    </submittedName>
</protein>
<dbReference type="AlphaFoldDB" id="A0AAP5I4R8"/>
<dbReference type="GO" id="GO:0016757">
    <property type="term" value="F:glycosyltransferase activity"/>
    <property type="evidence" value="ECO:0007669"/>
    <property type="project" value="InterPro"/>
</dbReference>
<gene>
    <name evidence="1" type="ORF">G7B40_008995</name>
</gene>
<accession>A0AAP5I4R8</accession>
<name>A0AAP5I4R8_9CYAN</name>
<reference evidence="2" key="1">
    <citation type="journal article" date="2021" name="Science">
        <title>Hunting the eagle killer: A cyanobacterial neurotoxin causes vacuolar myelinopathy.</title>
        <authorList>
            <person name="Breinlinger S."/>
            <person name="Phillips T.J."/>
            <person name="Haram B.N."/>
            <person name="Mares J."/>
            <person name="Martinez Yerena J.A."/>
            <person name="Hrouzek P."/>
            <person name="Sobotka R."/>
            <person name="Henderson W.M."/>
            <person name="Schmieder P."/>
            <person name="Williams S.M."/>
            <person name="Lauderdale J.D."/>
            <person name="Wilde H.D."/>
            <person name="Gerrin W."/>
            <person name="Kust A."/>
            <person name="Washington J.W."/>
            <person name="Wagner C."/>
            <person name="Geier B."/>
            <person name="Liebeke M."/>
            <person name="Enke H."/>
            <person name="Niedermeyer T.H.J."/>
            <person name="Wilde S.B."/>
        </authorList>
    </citation>
    <scope>NUCLEOTIDE SEQUENCE [LARGE SCALE GENOMIC DNA]</scope>
    <source>
        <strain evidence="2">Thurmond2011</strain>
    </source>
</reference>
<dbReference type="Gene3D" id="3.90.550.10">
    <property type="entry name" value="Spore Coat Polysaccharide Biosynthesis Protein SpsA, Chain A"/>
    <property type="match status" value="1"/>
</dbReference>
<evidence type="ECO:0000313" key="1">
    <source>
        <dbReference type="EMBL" id="MDR9894704.1"/>
    </source>
</evidence>
<evidence type="ECO:0000313" key="2">
    <source>
        <dbReference type="Proteomes" id="UP000667802"/>
    </source>
</evidence>